<feature type="region of interest" description="Disordered" evidence="2">
    <location>
        <begin position="431"/>
        <end position="478"/>
    </location>
</feature>
<feature type="coiled-coil region" evidence="1">
    <location>
        <begin position="286"/>
        <end position="369"/>
    </location>
</feature>
<keyword evidence="4" id="KW-1185">Reference proteome</keyword>
<keyword evidence="1" id="KW-0175">Coiled coil</keyword>
<dbReference type="AlphaFoldDB" id="A0A1R2CBM8"/>
<dbReference type="EMBL" id="MPUH01000206">
    <property type="protein sequence ID" value="OMJ86409.1"/>
    <property type="molecule type" value="Genomic_DNA"/>
</dbReference>
<feature type="compositionally biased region" description="Basic and acidic residues" evidence="2">
    <location>
        <begin position="436"/>
        <end position="448"/>
    </location>
</feature>
<evidence type="ECO:0000256" key="2">
    <source>
        <dbReference type="SAM" id="MobiDB-lite"/>
    </source>
</evidence>
<organism evidence="3 4">
    <name type="scientific">Stentor coeruleus</name>
    <dbReference type="NCBI Taxonomy" id="5963"/>
    <lineage>
        <taxon>Eukaryota</taxon>
        <taxon>Sar</taxon>
        <taxon>Alveolata</taxon>
        <taxon>Ciliophora</taxon>
        <taxon>Postciliodesmatophora</taxon>
        <taxon>Heterotrichea</taxon>
        <taxon>Heterotrichida</taxon>
        <taxon>Stentoridae</taxon>
        <taxon>Stentor</taxon>
    </lineage>
</organism>
<evidence type="ECO:0000313" key="4">
    <source>
        <dbReference type="Proteomes" id="UP000187209"/>
    </source>
</evidence>
<name>A0A1R2CBM8_9CILI</name>
<protein>
    <submittedName>
        <fullName evidence="3">Uncharacterized protein</fullName>
    </submittedName>
</protein>
<evidence type="ECO:0000256" key="1">
    <source>
        <dbReference type="SAM" id="Coils"/>
    </source>
</evidence>
<accession>A0A1R2CBM8</accession>
<gene>
    <name evidence="3" type="ORF">SteCoe_12066</name>
</gene>
<reference evidence="3 4" key="1">
    <citation type="submission" date="2016-11" db="EMBL/GenBank/DDBJ databases">
        <title>The macronuclear genome of Stentor coeruleus: a giant cell with tiny introns.</title>
        <authorList>
            <person name="Slabodnick M."/>
            <person name="Ruby J.G."/>
            <person name="Reiff S.B."/>
            <person name="Swart E.C."/>
            <person name="Gosai S."/>
            <person name="Prabakaran S."/>
            <person name="Witkowska E."/>
            <person name="Larue G.E."/>
            <person name="Fisher S."/>
            <person name="Freeman R.M."/>
            <person name="Gunawardena J."/>
            <person name="Chu W."/>
            <person name="Stover N.A."/>
            <person name="Gregory B.D."/>
            <person name="Nowacki M."/>
            <person name="Derisi J."/>
            <person name="Roy S.W."/>
            <person name="Marshall W.F."/>
            <person name="Sood P."/>
        </authorList>
    </citation>
    <scope>NUCLEOTIDE SEQUENCE [LARGE SCALE GENOMIC DNA]</scope>
    <source>
        <strain evidence="3">WM001</strain>
    </source>
</reference>
<evidence type="ECO:0000313" key="3">
    <source>
        <dbReference type="EMBL" id="OMJ86409.1"/>
    </source>
</evidence>
<proteinExistence type="predicted"/>
<dbReference type="OrthoDB" id="327757at2759"/>
<dbReference type="Proteomes" id="UP000187209">
    <property type="component" value="Unassembled WGS sequence"/>
</dbReference>
<comment type="caution">
    <text evidence="3">The sequence shown here is derived from an EMBL/GenBank/DDBJ whole genome shotgun (WGS) entry which is preliminary data.</text>
</comment>
<sequence length="478" mass="55228">MFSQIPIIISLTHKKIIKKVPDLIVFQKNCGGFELWLSSLQAQDNSAFKIIILMLQCVELWGEIHGKDAKGKETQFLLVYQNLKAKEIEFPPSFFLKSCNFAEKNVTKRDLSRVRRLCKEFTKAIYAENKDRALGLKKIANSYEKVLEKELNGEGRISKKAKDVMIFVLKQLKEAKVLFEKWKSGGFSLMSVKNDVKLGVLIEDPCPKNMPLNDCLSDCDEDLNFEDIFDSGKYCNEHGFCPSHCKESAELTMVKEQFLDCKELLNTYKTDLKNLQEKYCRLIDEKQANENKVKELIQNNQDLERCLLQNKSMFHKVVSENNGLVKENDALKYQNEVYKKNIDQLNKAYQDVEEENEKIMKNLECLENGNVLLLYSNQTLKFELEKANTKELALVDIINSLRDKKTISNKNSIPKFAYLTPKELITQTYTTLSDSENERPSINEEELKQIPNSSSKRNKRSRSKTEKAYKNLPTDDGN</sequence>